<dbReference type="AlphaFoldDB" id="A0A0A9WKL5"/>
<reference evidence="3" key="3">
    <citation type="journal article" date="2016" name="Gigascience">
        <title>De novo construction of an expanded transcriptome assembly for the western tarnished plant bug, Lygus hesperus.</title>
        <authorList>
            <person name="Tassone E.E."/>
            <person name="Geib S.M."/>
            <person name="Hall B."/>
            <person name="Fabrick J.A."/>
            <person name="Brent C.S."/>
            <person name="Hull J.J."/>
        </authorList>
    </citation>
    <scope>NUCLEOTIDE SEQUENCE</scope>
</reference>
<protein>
    <submittedName>
        <fullName evidence="2">Acyl-homoserine-lactone synthase</fullName>
    </submittedName>
</protein>
<keyword evidence="1" id="KW-1133">Transmembrane helix</keyword>
<evidence type="ECO:0000313" key="2">
    <source>
        <dbReference type="EMBL" id="JAG07033.1"/>
    </source>
</evidence>
<accession>A0A0A9WKL5</accession>
<evidence type="ECO:0000313" key="3">
    <source>
        <dbReference type="EMBL" id="JAQ04382.1"/>
    </source>
</evidence>
<organism evidence="2">
    <name type="scientific">Lygus hesperus</name>
    <name type="common">Western plant bug</name>
    <dbReference type="NCBI Taxonomy" id="30085"/>
    <lineage>
        <taxon>Eukaryota</taxon>
        <taxon>Metazoa</taxon>
        <taxon>Ecdysozoa</taxon>
        <taxon>Arthropoda</taxon>
        <taxon>Hexapoda</taxon>
        <taxon>Insecta</taxon>
        <taxon>Pterygota</taxon>
        <taxon>Neoptera</taxon>
        <taxon>Paraneoptera</taxon>
        <taxon>Hemiptera</taxon>
        <taxon>Heteroptera</taxon>
        <taxon>Panheteroptera</taxon>
        <taxon>Cimicomorpha</taxon>
        <taxon>Miridae</taxon>
        <taxon>Mirini</taxon>
        <taxon>Lygus</taxon>
    </lineage>
</organism>
<dbReference type="EMBL" id="GDHC01014247">
    <property type="protein sequence ID" value="JAQ04382.1"/>
    <property type="molecule type" value="Transcribed_RNA"/>
</dbReference>
<proteinExistence type="predicted"/>
<feature type="transmembrane region" description="Helical" evidence="1">
    <location>
        <begin position="49"/>
        <end position="68"/>
    </location>
</feature>
<reference evidence="2" key="1">
    <citation type="journal article" date="2014" name="PLoS ONE">
        <title>Transcriptome-Based Identification of ABC Transporters in the Western Tarnished Plant Bug Lygus hesperus.</title>
        <authorList>
            <person name="Hull J.J."/>
            <person name="Chaney K."/>
            <person name="Geib S.M."/>
            <person name="Fabrick J.A."/>
            <person name="Brent C.S."/>
            <person name="Walsh D."/>
            <person name="Lavine L.C."/>
        </authorList>
    </citation>
    <scope>NUCLEOTIDE SEQUENCE</scope>
</reference>
<feature type="transmembrane region" description="Helical" evidence="1">
    <location>
        <begin position="12"/>
        <end position="37"/>
    </location>
</feature>
<dbReference type="EMBL" id="GBHO01036571">
    <property type="protein sequence ID" value="JAG07033.1"/>
    <property type="molecule type" value="Transcribed_RNA"/>
</dbReference>
<evidence type="ECO:0000256" key="1">
    <source>
        <dbReference type="SAM" id="Phobius"/>
    </source>
</evidence>
<name>A0A0A9WKL5_LYGHE</name>
<keyword evidence="1" id="KW-0472">Membrane</keyword>
<keyword evidence="1" id="KW-0812">Transmembrane</keyword>
<gene>
    <name evidence="2" type="primary">traI</name>
    <name evidence="2" type="ORF">CM83_5670</name>
    <name evidence="3" type="ORF">g.95689</name>
</gene>
<sequence>MRDGTVCDEFAVYAVRLLLCAAAAADNVVIPNVVFLFDTSELSSKDAGVVFMSLLCLFLGIIAVQFCLPVKLLSAAVATLFDGDNDAEDVEDDDALYARHKKLIKSWQFV</sequence>
<reference evidence="2" key="2">
    <citation type="submission" date="2014-07" db="EMBL/GenBank/DDBJ databases">
        <authorList>
            <person name="Hull J."/>
        </authorList>
    </citation>
    <scope>NUCLEOTIDE SEQUENCE</scope>
</reference>